<dbReference type="Proteomes" id="UP000296468">
    <property type="component" value="Chromosome"/>
</dbReference>
<gene>
    <name evidence="1" type="ORF">EPZ47_09935</name>
</gene>
<dbReference type="EMBL" id="CP035088">
    <property type="protein sequence ID" value="QBZ89017.1"/>
    <property type="molecule type" value="Genomic_DNA"/>
</dbReference>
<dbReference type="AlphaFoldDB" id="A0A4P7PEG9"/>
<organism evidence="1 2">
    <name type="scientific">Pseudomonas viciae</name>
    <dbReference type="NCBI Taxonomy" id="2505979"/>
    <lineage>
        <taxon>Bacteria</taxon>
        <taxon>Pseudomonadati</taxon>
        <taxon>Pseudomonadota</taxon>
        <taxon>Gammaproteobacteria</taxon>
        <taxon>Pseudomonadales</taxon>
        <taxon>Pseudomonadaceae</taxon>
        <taxon>Pseudomonas</taxon>
    </lineage>
</organism>
<name>A0A4P7PEG9_9PSED</name>
<dbReference type="KEGG" id="pvk:EPZ47_09935"/>
<protein>
    <submittedName>
        <fullName evidence="1">Uncharacterized protein</fullName>
    </submittedName>
</protein>
<reference evidence="1 2" key="1">
    <citation type="journal article" date="2019" name="Front. Microbiol.">
        <title>In silico and Genetic Analyses of Cyclic Lipopeptide Synthetic Gene Clusters in Pseudomonas sp. 11K1.</title>
        <authorList>
            <person name="Zhao H."/>
            <person name="Liu Y.P."/>
            <person name="Zhang L.Q."/>
        </authorList>
    </citation>
    <scope>NUCLEOTIDE SEQUENCE [LARGE SCALE GENOMIC DNA]</scope>
    <source>
        <strain evidence="1 2">11K1</strain>
    </source>
</reference>
<evidence type="ECO:0000313" key="2">
    <source>
        <dbReference type="Proteomes" id="UP000296468"/>
    </source>
</evidence>
<accession>A0A4P7PEG9</accession>
<evidence type="ECO:0000313" key="1">
    <source>
        <dbReference type="EMBL" id="QBZ89017.1"/>
    </source>
</evidence>
<sequence length="64" mass="7058">MARKVFLWEQDLPARQAPRFLSDRVVFIAGKPCSHTSVPPLTTVERSSARCCGSSARSRLGAVR</sequence>
<proteinExistence type="predicted"/>